<reference evidence="5" key="1">
    <citation type="journal article" date="2019" name="Int. J. Syst. Evol. Microbiol.">
        <title>The Global Catalogue of Microorganisms (GCM) 10K type strain sequencing project: providing services to taxonomists for standard genome sequencing and annotation.</title>
        <authorList>
            <consortium name="The Broad Institute Genomics Platform"/>
            <consortium name="The Broad Institute Genome Sequencing Center for Infectious Disease"/>
            <person name="Wu L."/>
            <person name="Ma J."/>
        </authorList>
    </citation>
    <scope>NUCLEOTIDE SEQUENCE [LARGE SCALE GENOMIC DNA]</scope>
    <source>
        <strain evidence="5">CGMCC 4.7132</strain>
    </source>
</reference>
<feature type="domain" description="Histidine kinase/HSP90-like ATPase" evidence="3">
    <location>
        <begin position="145"/>
        <end position="258"/>
    </location>
</feature>
<dbReference type="SUPFAM" id="SSF55874">
    <property type="entry name" value="ATPase domain of HSP90 chaperone/DNA topoisomerase II/histidine kinase"/>
    <property type="match status" value="1"/>
</dbReference>
<sequence length="299" mass="32643">MALTSKNGHMAADRAKGQHRRGTVEQRVVPKGWDAAERATAEHIDQLEPTWAVWYGVGSRRFYAVATWPAPVPLMVEARSADELRDLMREAEVTSLTSRDIDPRPRVRWQPMNPGRTPKLTALSPQGASMIETPDGLRTVSWDLPHELAAVGKARHMANEVLIAWDLAHLADDVVLVIGELLGNAISHGAPPIRLSLWSTSGELSVRVTDHGPGTPRRLDLGLDADHGRGLPIVAALAGDYGVIPLADGPGKTVWARWKTRPAPSREARSTPERLIPRPRTPMDPAMPPPVTGNGHHPR</sequence>
<dbReference type="Proteomes" id="UP001596004">
    <property type="component" value="Unassembled WGS sequence"/>
</dbReference>
<dbReference type="PANTHER" id="PTHR35526">
    <property type="entry name" value="ANTI-SIGMA-F FACTOR RSBW-RELATED"/>
    <property type="match status" value="1"/>
</dbReference>
<evidence type="ECO:0000313" key="5">
    <source>
        <dbReference type="Proteomes" id="UP001596004"/>
    </source>
</evidence>
<keyword evidence="1" id="KW-0808">Transferase</keyword>
<comment type="caution">
    <text evidence="4">The sequence shown here is derived from an EMBL/GenBank/DDBJ whole genome shotgun (WGS) entry which is preliminary data.</text>
</comment>
<dbReference type="InterPro" id="IPR003594">
    <property type="entry name" value="HATPase_dom"/>
</dbReference>
<dbReference type="InterPro" id="IPR050267">
    <property type="entry name" value="Anti-sigma-factor_SerPK"/>
</dbReference>
<evidence type="ECO:0000256" key="1">
    <source>
        <dbReference type="ARBA" id="ARBA00022527"/>
    </source>
</evidence>
<keyword evidence="4" id="KW-0067">ATP-binding</keyword>
<keyword evidence="1" id="KW-0418">Kinase</keyword>
<dbReference type="Gene3D" id="3.30.565.10">
    <property type="entry name" value="Histidine kinase-like ATPase, C-terminal domain"/>
    <property type="match status" value="1"/>
</dbReference>
<proteinExistence type="predicted"/>
<dbReference type="GO" id="GO:0005524">
    <property type="term" value="F:ATP binding"/>
    <property type="evidence" value="ECO:0007669"/>
    <property type="project" value="UniProtKB-KW"/>
</dbReference>
<protein>
    <submittedName>
        <fullName evidence="4">ATP-binding protein</fullName>
    </submittedName>
</protein>
<dbReference type="CDD" id="cd16936">
    <property type="entry name" value="HATPase_RsbW-like"/>
    <property type="match status" value="1"/>
</dbReference>
<keyword evidence="1" id="KW-0723">Serine/threonine-protein kinase</keyword>
<name>A0ABV9CGY8_9ACTN</name>
<feature type="compositionally biased region" description="Basic and acidic residues" evidence="2">
    <location>
        <begin position="264"/>
        <end position="276"/>
    </location>
</feature>
<feature type="region of interest" description="Disordered" evidence="2">
    <location>
        <begin position="1"/>
        <end position="25"/>
    </location>
</feature>
<organism evidence="4 5">
    <name type="scientific">Sphaerisporangium dianthi</name>
    <dbReference type="NCBI Taxonomy" id="1436120"/>
    <lineage>
        <taxon>Bacteria</taxon>
        <taxon>Bacillati</taxon>
        <taxon>Actinomycetota</taxon>
        <taxon>Actinomycetes</taxon>
        <taxon>Streptosporangiales</taxon>
        <taxon>Streptosporangiaceae</taxon>
        <taxon>Sphaerisporangium</taxon>
    </lineage>
</organism>
<dbReference type="Pfam" id="PF13581">
    <property type="entry name" value="HATPase_c_2"/>
    <property type="match status" value="1"/>
</dbReference>
<keyword evidence="5" id="KW-1185">Reference proteome</keyword>
<dbReference type="PANTHER" id="PTHR35526:SF3">
    <property type="entry name" value="ANTI-SIGMA-F FACTOR RSBW"/>
    <property type="match status" value="1"/>
</dbReference>
<evidence type="ECO:0000313" key="4">
    <source>
        <dbReference type="EMBL" id="MFC4531548.1"/>
    </source>
</evidence>
<keyword evidence="4" id="KW-0547">Nucleotide-binding</keyword>
<feature type="compositionally biased region" description="Pro residues" evidence="2">
    <location>
        <begin position="279"/>
        <end position="291"/>
    </location>
</feature>
<dbReference type="EMBL" id="JBHSFP010000006">
    <property type="protein sequence ID" value="MFC4531548.1"/>
    <property type="molecule type" value="Genomic_DNA"/>
</dbReference>
<evidence type="ECO:0000256" key="2">
    <source>
        <dbReference type="SAM" id="MobiDB-lite"/>
    </source>
</evidence>
<gene>
    <name evidence="4" type="ORF">ACFO60_12295</name>
</gene>
<dbReference type="InterPro" id="IPR036890">
    <property type="entry name" value="HATPase_C_sf"/>
</dbReference>
<accession>A0ABV9CGY8</accession>
<feature type="region of interest" description="Disordered" evidence="2">
    <location>
        <begin position="260"/>
        <end position="299"/>
    </location>
</feature>
<dbReference type="RefSeq" id="WP_380840173.1">
    <property type="nucleotide sequence ID" value="NZ_JBHSFP010000006.1"/>
</dbReference>
<evidence type="ECO:0000259" key="3">
    <source>
        <dbReference type="Pfam" id="PF13581"/>
    </source>
</evidence>